<dbReference type="STRING" id="36874.HQ34_04105"/>
<sequence length="364" mass="40334">MIKVGITHGDYNGIGYEVILKVLSEPAIFDLFTPVIYGSPQVLSYYRKMLDINTTTPINIIKKGSEAQDGLINIVATSEEGVEVKVSPGEPSRYAGTLAARALMDARADLVDGAIDAVVTAPINKDTIQSSDFSHHGHTEFFSEPFPDHRHMMLFVSGDLRVAVVTSHCPLKDVSSKLTKELVYQNIIDLEQTLKRDFGVIKPRIAVLGLNPHSGENGLLGTEEINVITPALEAAWQEDKFVFGPISPDGFWGSHMYENFDAVLAMYHDQGLIPFKLMAMEVGVNVTCGLPVVRTSPDHGTAYDIAGEGRANEESMRNAIYQAIDIIRHRERYDEARQNPLKKRFVERGHDNIKLDLMGDSDEH</sequence>
<dbReference type="GO" id="GO:0051287">
    <property type="term" value="F:NAD binding"/>
    <property type="evidence" value="ECO:0007669"/>
    <property type="project" value="InterPro"/>
</dbReference>
<dbReference type="SUPFAM" id="SSF53659">
    <property type="entry name" value="Isocitrate/Isopropylmalate dehydrogenase-like"/>
    <property type="match status" value="1"/>
</dbReference>
<dbReference type="EMBL" id="JQJD01000065">
    <property type="protein sequence ID" value="KGN78108.1"/>
    <property type="molecule type" value="Genomic_DNA"/>
</dbReference>
<proteinExistence type="predicted"/>
<evidence type="ECO:0000313" key="5">
    <source>
        <dbReference type="Proteomes" id="UP000030125"/>
    </source>
</evidence>
<dbReference type="Pfam" id="PF04166">
    <property type="entry name" value="PdxA"/>
    <property type="match status" value="1"/>
</dbReference>
<dbReference type="NCBIfam" id="TIGR00557">
    <property type="entry name" value="pdxA"/>
    <property type="match status" value="1"/>
</dbReference>
<dbReference type="Proteomes" id="UP000030125">
    <property type="component" value="Unassembled WGS sequence"/>
</dbReference>
<organism evidence="4 5">
    <name type="scientific">Porphyromonas cangingivalis</name>
    <dbReference type="NCBI Taxonomy" id="36874"/>
    <lineage>
        <taxon>Bacteria</taxon>
        <taxon>Pseudomonadati</taxon>
        <taxon>Bacteroidota</taxon>
        <taxon>Bacteroidia</taxon>
        <taxon>Bacteroidales</taxon>
        <taxon>Porphyromonadaceae</taxon>
        <taxon>Porphyromonas</taxon>
    </lineage>
</organism>
<dbReference type="Gene3D" id="3.40.718.10">
    <property type="entry name" value="Isopropylmalate Dehydrogenase"/>
    <property type="match status" value="1"/>
</dbReference>
<comment type="caution">
    <text evidence="4">The sequence shown here is derived from an EMBL/GenBank/DDBJ whole genome shotgun (WGS) entry which is preliminary data.</text>
</comment>
<gene>
    <name evidence="4" type="ORF">HQ35_10495</name>
</gene>
<keyword evidence="5" id="KW-1185">Reference proteome</keyword>
<name>A0A0A2EGS2_PORCN</name>
<dbReference type="PANTHER" id="PTHR30004">
    <property type="entry name" value="4-HYDROXYTHREONINE-4-PHOSPHATE DEHYDROGENASE"/>
    <property type="match status" value="1"/>
</dbReference>
<dbReference type="OrthoDB" id="9801783at2"/>
<dbReference type="GO" id="GO:0046872">
    <property type="term" value="F:metal ion binding"/>
    <property type="evidence" value="ECO:0007669"/>
    <property type="project" value="UniProtKB-KW"/>
</dbReference>
<accession>A0A0A2EGS2</accession>
<protein>
    <submittedName>
        <fullName evidence="4">4-hydroxythreonine-4-phosphate dehydrogenase</fullName>
    </submittedName>
</protein>
<dbReference type="PANTHER" id="PTHR30004:SF6">
    <property type="entry name" value="D-THREONATE 4-PHOSPHATE DEHYDROGENASE"/>
    <property type="match status" value="1"/>
</dbReference>
<evidence type="ECO:0000256" key="1">
    <source>
        <dbReference type="ARBA" id="ARBA00022723"/>
    </source>
</evidence>
<evidence type="ECO:0000256" key="3">
    <source>
        <dbReference type="ARBA" id="ARBA00023027"/>
    </source>
</evidence>
<dbReference type="eggNOG" id="COG1995">
    <property type="taxonomic scope" value="Bacteria"/>
</dbReference>
<evidence type="ECO:0000256" key="2">
    <source>
        <dbReference type="ARBA" id="ARBA00023002"/>
    </source>
</evidence>
<evidence type="ECO:0000313" key="4">
    <source>
        <dbReference type="EMBL" id="KGN78108.1"/>
    </source>
</evidence>
<dbReference type="RefSeq" id="WP_036853007.1">
    <property type="nucleotide sequence ID" value="NZ_JQJD01000065.1"/>
</dbReference>
<dbReference type="GO" id="GO:0016491">
    <property type="term" value="F:oxidoreductase activity"/>
    <property type="evidence" value="ECO:0007669"/>
    <property type="project" value="UniProtKB-KW"/>
</dbReference>
<keyword evidence="1" id="KW-0479">Metal-binding</keyword>
<dbReference type="AlphaFoldDB" id="A0A0A2EGS2"/>
<reference evidence="4 5" key="1">
    <citation type="submission" date="2014-08" db="EMBL/GenBank/DDBJ databases">
        <title>Porphyromonas cangingivalis strain:COT-109_OH1386 Genome sequencing.</title>
        <authorList>
            <person name="Wallis C."/>
            <person name="Deusch O."/>
            <person name="O'Flynn C."/>
            <person name="Davis I."/>
            <person name="Jospin G."/>
            <person name="Darling A.E."/>
            <person name="Coil D.A."/>
            <person name="Alexiev A."/>
            <person name="Horsfall A."/>
            <person name="Kirkwood N."/>
            <person name="Harris S."/>
            <person name="Eisen J.A."/>
        </authorList>
    </citation>
    <scope>NUCLEOTIDE SEQUENCE [LARGE SCALE GENOMIC DNA]</scope>
    <source>
        <strain evidence="5">COT-109 OH1386</strain>
    </source>
</reference>
<dbReference type="InterPro" id="IPR005255">
    <property type="entry name" value="PdxA_fam"/>
</dbReference>
<keyword evidence="2" id="KW-0560">Oxidoreductase</keyword>
<keyword evidence="3" id="KW-0520">NAD</keyword>